<evidence type="ECO:0000256" key="2">
    <source>
        <dbReference type="ARBA" id="ARBA00023125"/>
    </source>
</evidence>
<dbReference type="InterPro" id="IPR036390">
    <property type="entry name" value="WH_DNA-bd_sf"/>
</dbReference>
<dbReference type="Pfam" id="PF13404">
    <property type="entry name" value="HTH_AsnC-type"/>
    <property type="match status" value="1"/>
</dbReference>
<dbReference type="SUPFAM" id="SSF54909">
    <property type="entry name" value="Dimeric alpha+beta barrel"/>
    <property type="match status" value="1"/>
</dbReference>
<dbReference type="InterPro" id="IPR036388">
    <property type="entry name" value="WH-like_DNA-bd_sf"/>
</dbReference>
<dbReference type="GO" id="GO:0043200">
    <property type="term" value="P:response to amino acid"/>
    <property type="evidence" value="ECO:0007669"/>
    <property type="project" value="TreeGrafter"/>
</dbReference>
<dbReference type="AlphaFoldDB" id="A0AAW5R3E6"/>
<sequence length="173" mass="19336">MKKAQRAETESRTRTSRDQAVPLDDIDQEIVRILQVDGRTNNSEIARRLGVTETTVRKRLSALISGNYIEVVAVPSPFLAGMNISAILGIKTTLHHVRKIASAVSERSEVRYCGIATGRSNLIVEAFFKDHDHLLRFVADFLGQIEGVVEVETSLILKIEKYSSDWMVEEGPQ</sequence>
<reference evidence="6 7" key="1">
    <citation type="submission" date="2022-04" db="EMBL/GenBank/DDBJ databases">
        <authorList>
            <person name="Ye Y.-Q."/>
            <person name="Du Z.-J."/>
        </authorList>
    </citation>
    <scope>NUCLEOTIDE SEQUENCE [LARGE SCALE GENOMIC DNA]</scope>
    <source>
        <strain evidence="6 7">A6E488</strain>
    </source>
</reference>
<proteinExistence type="predicted"/>
<protein>
    <submittedName>
        <fullName evidence="6">Lrp/AsnC family transcriptional regulator</fullName>
    </submittedName>
</protein>
<dbReference type="InterPro" id="IPR019888">
    <property type="entry name" value="Tscrpt_reg_AsnC-like"/>
</dbReference>
<name>A0AAW5R3E6_9HYPH</name>
<dbReference type="GO" id="GO:0006355">
    <property type="term" value="P:regulation of DNA-templated transcription"/>
    <property type="evidence" value="ECO:0007669"/>
    <property type="project" value="UniProtKB-ARBA"/>
</dbReference>
<evidence type="ECO:0000256" key="3">
    <source>
        <dbReference type="ARBA" id="ARBA00023163"/>
    </source>
</evidence>
<dbReference type="GO" id="GO:0005829">
    <property type="term" value="C:cytosol"/>
    <property type="evidence" value="ECO:0007669"/>
    <property type="project" value="TreeGrafter"/>
</dbReference>
<keyword evidence="3" id="KW-0804">Transcription</keyword>
<dbReference type="RefSeq" id="WP_261617497.1">
    <property type="nucleotide sequence ID" value="NZ_JALIDZ010000009.1"/>
</dbReference>
<keyword evidence="1" id="KW-0805">Transcription regulation</keyword>
<feature type="compositionally biased region" description="Basic and acidic residues" evidence="4">
    <location>
        <begin position="1"/>
        <end position="17"/>
    </location>
</feature>
<dbReference type="SMART" id="SM00344">
    <property type="entry name" value="HTH_ASNC"/>
    <property type="match status" value="1"/>
</dbReference>
<feature type="domain" description="HTH asnC-type" evidence="5">
    <location>
        <begin position="23"/>
        <end position="83"/>
    </location>
</feature>
<evidence type="ECO:0000256" key="1">
    <source>
        <dbReference type="ARBA" id="ARBA00023015"/>
    </source>
</evidence>
<dbReference type="PRINTS" id="PR00033">
    <property type="entry name" value="HTHASNC"/>
</dbReference>
<dbReference type="EMBL" id="JALIDZ010000009">
    <property type="protein sequence ID" value="MCT8973915.1"/>
    <property type="molecule type" value="Genomic_DNA"/>
</dbReference>
<dbReference type="InterPro" id="IPR011991">
    <property type="entry name" value="ArsR-like_HTH"/>
</dbReference>
<keyword evidence="7" id="KW-1185">Reference proteome</keyword>
<dbReference type="SUPFAM" id="SSF46785">
    <property type="entry name" value="Winged helix' DNA-binding domain"/>
    <property type="match status" value="1"/>
</dbReference>
<dbReference type="PANTHER" id="PTHR30154">
    <property type="entry name" value="LEUCINE-RESPONSIVE REGULATORY PROTEIN"/>
    <property type="match status" value="1"/>
</dbReference>
<evidence type="ECO:0000256" key="4">
    <source>
        <dbReference type="SAM" id="MobiDB-lite"/>
    </source>
</evidence>
<gene>
    <name evidence="6" type="ORF">MUB46_18775</name>
</gene>
<evidence type="ECO:0000313" key="7">
    <source>
        <dbReference type="Proteomes" id="UP001320898"/>
    </source>
</evidence>
<organism evidence="6 7">
    <name type="scientific">Microbaculum marinisediminis</name>
    <dbReference type="NCBI Taxonomy" id="2931392"/>
    <lineage>
        <taxon>Bacteria</taxon>
        <taxon>Pseudomonadati</taxon>
        <taxon>Pseudomonadota</taxon>
        <taxon>Alphaproteobacteria</taxon>
        <taxon>Hyphomicrobiales</taxon>
        <taxon>Tepidamorphaceae</taxon>
        <taxon>Microbaculum</taxon>
    </lineage>
</organism>
<dbReference type="GO" id="GO:0043565">
    <property type="term" value="F:sequence-specific DNA binding"/>
    <property type="evidence" value="ECO:0007669"/>
    <property type="project" value="InterPro"/>
</dbReference>
<feature type="region of interest" description="Disordered" evidence="4">
    <location>
        <begin position="1"/>
        <end position="20"/>
    </location>
</feature>
<dbReference type="PANTHER" id="PTHR30154:SF34">
    <property type="entry name" value="TRANSCRIPTIONAL REGULATOR AZLB"/>
    <property type="match status" value="1"/>
</dbReference>
<keyword evidence="2" id="KW-0238">DNA-binding</keyword>
<accession>A0AAW5R3E6</accession>
<comment type="caution">
    <text evidence="6">The sequence shown here is derived from an EMBL/GenBank/DDBJ whole genome shotgun (WGS) entry which is preliminary data.</text>
</comment>
<dbReference type="PROSITE" id="PS50956">
    <property type="entry name" value="HTH_ASNC_2"/>
    <property type="match status" value="1"/>
</dbReference>
<evidence type="ECO:0000313" key="6">
    <source>
        <dbReference type="EMBL" id="MCT8973915.1"/>
    </source>
</evidence>
<dbReference type="InterPro" id="IPR000485">
    <property type="entry name" value="AsnC-type_HTH_dom"/>
</dbReference>
<dbReference type="InterPro" id="IPR011008">
    <property type="entry name" value="Dimeric_a/b-barrel"/>
</dbReference>
<dbReference type="Gene3D" id="1.10.10.10">
    <property type="entry name" value="Winged helix-like DNA-binding domain superfamily/Winged helix DNA-binding domain"/>
    <property type="match status" value="1"/>
</dbReference>
<evidence type="ECO:0000259" key="5">
    <source>
        <dbReference type="PROSITE" id="PS50956"/>
    </source>
</evidence>
<dbReference type="Proteomes" id="UP001320898">
    <property type="component" value="Unassembled WGS sequence"/>
</dbReference>
<dbReference type="Gene3D" id="3.30.70.920">
    <property type="match status" value="1"/>
</dbReference>
<dbReference type="InterPro" id="IPR019887">
    <property type="entry name" value="Tscrpt_reg_AsnC/Lrp_C"/>
</dbReference>
<dbReference type="Pfam" id="PF01037">
    <property type="entry name" value="AsnC_trans_reg"/>
    <property type="match status" value="1"/>
</dbReference>
<dbReference type="CDD" id="cd00090">
    <property type="entry name" value="HTH_ARSR"/>
    <property type="match status" value="1"/>
</dbReference>